<evidence type="ECO:0000313" key="12">
    <source>
        <dbReference type="Proteomes" id="UP000000759"/>
    </source>
</evidence>
<proteinExistence type="inferred from homology"/>
<feature type="repeat" description="Solcar" evidence="9">
    <location>
        <begin position="1"/>
        <end position="85"/>
    </location>
</feature>
<dbReference type="InterPro" id="IPR023395">
    <property type="entry name" value="MCP_dom_sf"/>
</dbReference>
<dbReference type="PANTHER" id="PTHR45624:SF10">
    <property type="entry name" value="SLC (SOLUTE CARRIER) HOMOLOG"/>
    <property type="match status" value="1"/>
</dbReference>
<name>B7G3M2_PHATC</name>
<dbReference type="GO" id="GO:0022857">
    <property type="term" value="F:transmembrane transporter activity"/>
    <property type="evidence" value="ECO:0007669"/>
    <property type="project" value="TreeGrafter"/>
</dbReference>
<dbReference type="Pfam" id="PF00153">
    <property type="entry name" value="Mito_carr"/>
    <property type="match status" value="3"/>
</dbReference>
<protein>
    <recommendedName>
        <fullName evidence="13">Mitochondrial carrier protein</fullName>
    </recommendedName>
</protein>
<evidence type="ECO:0000256" key="10">
    <source>
        <dbReference type="RuleBase" id="RU000488"/>
    </source>
</evidence>
<evidence type="ECO:0000256" key="9">
    <source>
        <dbReference type="PROSITE-ProRule" id="PRU00282"/>
    </source>
</evidence>
<evidence type="ECO:0000256" key="4">
    <source>
        <dbReference type="ARBA" id="ARBA00022692"/>
    </source>
</evidence>
<keyword evidence="6" id="KW-1133">Transmembrane helix</keyword>
<dbReference type="PANTHER" id="PTHR45624">
    <property type="entry name" value="MITOCHONDRIAL BASIC AMINO ACIDS TRANSPORTER-RELATED"/>
    <property type="match status" value="1"/>
</dbReference>
<evidence type="ECO:0000313" key="11">
    <source>
        <dbReference type="EMBL" id="EEC47029.1"/>
    </source>
</evidence>
<evidence type="ECO:0000256" key="2">
    <source>
        <dbReference type="ARBA" id="ARBA00006375"/>
    </source>
</evidence>
<dbReference type="PROSITE" id="PS50920">
    <property type="entry name" value="SOLCAR"/>
    <property type="match status" value="3"/>
</dbReference>
<keyword evidence="8 9" id="KW-0472">Membrane</keyword>
<dbReference type="AlphaFoldDB" id="B7G3M2"/>
<evidence type="ECO:0000256" key="3">
    <source>
        <dbReference type="ARBA" id="ARBA00022448"/>
    </source>
</evidence>
<dbReference type="GeneID" id="7202286"/>
<gene>
    <name evidence="11" type="ORF">PHATRDRAFT_13856</name>
</gene>
<evidence type="ECO:0000256" key="6">
    <source>
        <dbReference type="ARBA" id="ARBA00022989"/>
    </source>
</evidence>
<dbReference type="EMBL" id="CM000615">
    <property type="protein sequence ID" value="EEC47029.1"/>
    <property type="molecule type" value="Genomic_DNA"/>
</dbReference>
<dbReference type="Gene3D" id="1.50.40.10">
    <property type="entry name" value="Mitochondrial carrier domain"/>
    <property type="match status" value="2"/>
</dbReference>
<evidence type="ECO:0000256" key="7">
    <source>
        <dbReference type="ARBA" id="ARBA00023128"/>
    </source>
</evidence>
<evidence type="ECO:0000256" key="1">
    <source>
        <dbReference type="ARBA" id="ARBA00004225"/>
    </source>
</evidence>
<dbReference type="InterPro" id="IPR050567">
    <property type="entry name" value="Mitochondrial_Carrier"/>
</dbReference>
<reference evidence="11 12" key="1">
    <citation type="journal article" date="2008" name="Nature">
        <title>The Phaeodactylum genome reveals the evolutionary history of diatom genomes.</title>
        <authorList>
            <person name="Bowler C."/>
            <person name="Allen A.E."/>
            <person name="Badger J.H."/>
            <person name="Grimwood J."/>
            <person name="Jabbari K."/>
            <person name="Kuo A."/>
            <person name="Maheswari U."/>
            <person name="Martens C."/>
            <person name="Maumus F."/>
            <person name="Otillar R.P."/>
            <person name="Rayko E."/>
            <person name="Salamov A."/>
            <person name="Vandepoele K."/>
            <person name="Beszteri B."/>
            <person name="Gruber A."/>
            <person name="Heijde M."/>
            <person name="Katinka M."/>
            <person name="Mock T."/>
            <person name="Valentin K."/>
            <person name="Verret F."/>
            <person name="Berges J.A."/>
            <person name="Brownlee C."/>
            <person name="Cadoret J.P."/>
            <person name="Chiovitti A."/>
            <person name="Choi C.J."/>
            <person name="Coesel S."/>
            <person name="De Martino A."/>
            <person name="Detter J.C."/>
            <person name="Durkin C."/>
            <person name="Falciatore A."/>
            <person name="Fournet J."/>
            <person name="Haruta M."/>
            <person name="Huysman M.J."/>
            <person name="Jenkins B.D."/>
            <person name="Jiroutova K."/>
            <person name="Jorgensen R.E."/>
            <person name="Joubert Y."/>
            <person name="Kaplan A."/>
            <person name="Kroger N."/>
            <person name="Kroth P.G."/>
            <person name="La Roche J."/>
            <person name="Lindquist E."/>
            <person name="Lommer M."/>
            <person name="Martin-Jezequel V."/>
            <person name="Lopez P.J."/>
            <person name="Lucas S."/>
            <person name="Mangogna M."/>
            <person name="McGinnis K."/>
            <person name="Medlin L.K."/>
            <person name="Montsant A."/>
            <person name="Oudot-Le Secq M.P."/>
            <person name="Napoli C."/>
            <person name="Obornik M."/>
            <person name="Parker M.S."/>
            <person name="Petit J.L."/>
            <person name="Porcel B.M."/>
            <person name="Poulsen N."/>
            <person name="Robison M."/>
            <person name="Rychlewski L."/>
            <person name="Rynearson T.A."/>
            <person name="Schmutz J."/>
            <person name="Shapiro H."/>
            <person name="Siaut M."/>
            <person name="Stanley M."/>
            <person name="Sussman M.R."/>
            <person name="Taylor A.R."/>
            <person name="Vardi A."/>
            <person name="von Dassow P."/>
            <person name="Vyverman W."/>
            <person name="Willis A."/>
            <person name="Wyrwicz L.S."/>
            <person name="Rokhsar D.S."/>
            <person name="Weissenbach J."/>
            <person name="Armbrust E.V."/>
            <person name="Green B.R."/>
            <person name="Van de Peer Y."/>
            <person name="Grigoriev I.V."/>
        </authorList>
    </citation>
    <scope>NUCLEOTIDE SEQUENCE [LARGE SCALE GENOMIC DNA]</scope>
    <source>
        <strain evidence="11 12">CCAP 1055/1</strain>
    </source>
</reference>
<keyword evidence="12" id="KW-1185">Reference proteome</keyword>
<dbReference type="Proteomes" id="UP000000759">
    <property type="component" value="Chromosome 13"/>
</dbReference>
<dbReference type="PaxDb" id="2850-Phatr13856"/>
<dbReference type="GO" id="GO:0031966">
    <property type="term" value="C:mitochondrial membrane"/>
    <property type="evidence" value="ECO:0007669"/>
    <property type="project" value="UniProtKB-SubCell"/>
</dbReference>
<evidence type="ECO:0008006" key="13">
    <source>
        <dbReference type="Google" id="ProtNLM"/>
    </source>
</evidence>
<dbReference type="PRINTS" id="PR00926">
    <property type="entry name" value="MITOCARRIER"/>
</dbReference>
<dbReference type="InterPro" id="IPR002067">
    <property type="entry name" value="MCP"/>
</dbReference>
<organism evidence="11 12">
    <name type="scientific">Phaeodactylum tricornutum (strain CCAP 1055/1)</name>
    <dbReference type="NCBI Taxonomy" id="556484"/>
    <lineage>
        <taxon>Eukaryota</taxon>
        <taxon>Sar</taxon>
        <taxon>Stramenopiles</taxon>
        <taxon>Ochrophyta</taxon>
        <taxon>Bacillariophyta</taxon>
        <taxon>Bacillariophyceae</taxon>
        <taxon>Bacillariophycidae</taxon>
        <taxon>Naviculales</taxon>
        <taxon>Phaeodactylaceae</taxon>
        <taxon>Phaeodactylum</taxon>
    </lineage>
</organism>
<dbReference type="InParanoid" id="B7G3M2"/>
<evidence type="ECO:0000256" key="5">
    <source>
        <dbReference type="ARBA" id="ARBA00022737"/>
    </source>
</evidence>
<feature type="non-terminal residue" evidence="11">
    <location>
        <position position="1"/>
    </location>
</feature>
<dbReference type="SUPFAM" id="SSF103506">
    <property type="entry name" value="Mitochondrial carrier"/>
    <property type="match status" value="1"/>
</dbReference>
<feature type="repeat" description="Solcar" evidence="9">
    <location>
        <begin position="86"/>
        <end position="176"/>
    </location>
</feature>
<dbReference type="RefSeq" id="XP_002181815.1">
    <property type="nucleotide sequence ID" value="XM_002181779.1"/>
</dbReference>
<keyword evidence="4 9" id="KW-0812">Transmembrane</keyword>
<feature type="repeat" description="Solcar" evidence="9">
    <location>
        <begin position="207"/>
        <end position="295"/>
    </location>
</feature>
<comment type="subcellular location">
    <subcellularLocation>
        <location evidence="1">Mitochondrion membrane</location>
        <topology evidence="1">Multi-pass membrane protein</topology>
    </subcellularLocation>
</comment>
<dbReference type="InterPro" id="IPR018108">
    <property type="entry name" value="MCP_transmembrane"/>
</dbReference>
<keyword evidence="7" id="KW-0496">Mitochondrion</keyword>
<keyword evidence="5" id="KW-0677">Repeat</keyword>
<reference evidence="12" key="2">
    <citation type="submission" date="2008-08" db="EMBL/GenBank/DDBJ databases">
        <authorList>
            <consortium name="Diatom Consortium"/>
            <person name="Grigoriev I."/>
            <person name="Grimwood J."/>
            <person name="Kuo A."/>
            <person name="Otillar R.P."/>
            <person name="Salamov A."/>
            <person name="Detter J.C."/>
            <person name="Lindquist E."/>
            <person name="Shapiro H."/>
            <person name="Lucas S."/>
            <person name="Glavina del Rio T."/>
            <person name="Pitluck S."/>
            <person name="Rokhsar D."/>
            <person name="Bowler C."/>
        </authorList>
    </citation>
    <scope>GENOME REANNOTATION</scope>
    <source>
        <strain evidence="12">CCAP 1055/1</strain>
    </source>
</reference>
<accession>B7G3M2</accession>
<keyword evidence="3 10" id="KW-0813">Transport</keyword>
<comment type="similarity">
    <text evidence="2 10">Belongs to the mitochondrial carrier (TC 2.A.29) family.</text>
</comment>
<dbReference type="OrthoDB" id="193856at2759"/>
<dbReference type="KEGG" id="pti:PHATRDRAFT_13856"/>
<dbReference type="eggNOG" id="KOG0762">
    <property type="taxonomic scope" value="Eukaryota"/>
</dbReference>
<evidence type="ECO:0000256" key="8">
    <source>
        <dbReference type="ARBA" id="ARBA00023136"/>
    </source>
</evidence>
<sequence>TFWHDFLAGGAAGSASVVVGHPFDTVKVRMQTSVIKAGTPANGLLATLGEFGGVGSLFRGMAAPLSAAAAINAMVFSSYGLASKGYDRYLSSVCGSFAGLVQCTIICPMEHIKCRLQVQHGKGSADYKFKGPVQAIRSIVREHGITRLYQGWWVTTWREVPAFGLYFATYDYLKDWANTFLLSRALAAATVDGRNDDPDSFVPHHSHTWLASAFAGGCAGSLTWAIVYPVDVIKTRIQTAPLDQPRSQLRMLTVGADLVRQYGVRYLFRGLSVTLLRAFPVNGTIFPVYEFTLLQVGKFHAE</sequence>